<proteinExistence type="predicted"/>
<dbReference type="AlphaFoldDB" id="A0A3D8GLZ8"/>
<dbReference type="EMBL" id="QNQT01000011">
    <property type="protein sequence ID" value="RDU35362.1"/>
    <property type="molecule type" value="Genomic_DNA"/>
</dbReference>
<evidence type="ECO:0000313" key="2">
    <source>
        <dbReference type="Proteomes" id="UP000257144"/>
    </source>
</evidence>
<evidence type="ECO:0000313" key="1">
    <source>
        <dbReference type="EMBL" id="RDU35362.1"/>
    </source>
</evidence>
<keyword evidence="2" id="KW-1185">Reference proteome</keyword>
<reference evidence="1 2" key="1">
    <citation type="submission" date="2018-07" db="EMBL/GenBank/DDBJ databases">
        <title>Bacillus sp. YLB-04 draft genome sequence.</title>
        <authorList>
            <person name="Yu L."/>
            <person name="Tang X."/>
        </authorList>
    </citation>
    <scope>NUCLEOTIDE SEQUENCE [LARGE SCALE GENOMIC DNA]</scope>
    <source>
        <strain evidence="1 2">YLB-04</strain>
    </source>
</reference>
<comment type="caution">
    <text evidence="1">The sequence shown here is derived from an EMBL/GenBank/DDBJ whole genome shotgun (WGS) entry which is preliminary data.</text>
</comment>
<accession>A0A3D8GLZ8</accession>
<dbReference type="Proteomes" id="UP000257144">
    <property type="component" value="Unassembled WGS sequence"/>
</dbReference>
<gene>
    <name evidence="1" type="ORF">DRW41_18960</name>
</gene>
<sequence length="65" mass="6868">MMPAWAVGATGFVMAVRHTAAAGPNYSAFSARALGTCIRNGFLEQKVLHSAGSYILNSLLDIPFP</sequence>
<protein>
    <submittedName>
        <fullName evidence="1">Uncharacterized protein</fullName>
    </submittedName>
</protein>
<name>A0A3D8GLZ8_9BACI</name>
<organism evidence="1 2">
    <name type="scientific">Neobacillus piezotolerans</name>
    <dbReference type="NCBI Taxonomy" id="2259171"/>
    <lineage>
        <taxon>Bacteria</taxon>
        <taxon>Bacillati</taxon>
        <taxon>Bacillota</taxon>
        <taxon>Bacilli</taxon>
        <taxon>Bacillales</taxon>
        <taxon>Bacillaceae</taxon>
        <taxon>Neobacillus</taxon>
    </lineage>
</organism>